<dbReference type="PANTHER" id="PTHR42794">
    <property type="entry name" value="HEMIN IMPORT ATP-BINDING PROTEIN HMUV"/>
    <property type="match status" value="1"/>
</dbReference>
<keyword evidence="4" id="KW-0547">Nucleotide-binding</keyword>
<dbReference type="Proteomes" id="UP001082899">
    <property type="component" value="Unassembled WGS sequence"/>
</dbReference>
<keyword evidence="2" id="KW-1003">Cell membrane</keyword>
<evidence type="ECO:0000256" key="5">
    <source>
        <dbReference type="ARBA" id="ARBA00022840"/>
    </source>
</evidence>
<evidence type="ECO:0000256" key="6">
    <source>
        <dbReference type="ARBA" id="ARBA00022967"/>
    </source>
</evidence>
<keyword evidence="6" id="KW-1278">Translocase</keyword>
<dbReference type="InterPro" id="IPR003593">
    <property type="entry name" value="AAA+_ATPase"/>
</dbReference>
<protein>
    <submittedName>
        <fullName evidence="9">ABC transporter ATP-binding protein</fullName>
    </submittedName>
</protein>
<keyword evidence="1" id="KW-0813">Transport</keyword>
<dbReference type="InterPro" id="IPR027417">
    <property type="entry name" value="P-loop_NTPase"/>
</dbReference>
<proteinExistence type="predicted"/>
<organism evidence="9 10">
    <name type="scientific">Robbsia betulipollinis</name>
    <dbReference type="NCBI Taxonomy" id="2981849"/>
    <lineage>
        <taxon>Bacteria</taxon>
        <taxon>Pseudomonadati</taxon>
        <taxon>Pseudomonadota</taxon>
        <taxon>Betaproteobacteria</taxon>
        <taxon>Burkholderiales</taxon>
        <taxon>Burkholderiaceae</taxon>
        <taxon>Robbsia</taxon>
    </lineage>
</organism>
<evidence type="ECO:0000313" key="10">
    <source>
        <dbReference type="Proteomes" id="UP001082899"/>
    </source>
</evidence>
<name>A0ABT3ZSM4_9BURK</name>
<dbReference type="PANTHER" id="PTHR42794:SF1">
    <property type="entry name" value="HEMIN IMPORT ATP-BINDING PROTEIN HMUV"/>
    <property type="match status" value="1"/>
</dbReference>
<evidence type="ECO:0000256" key="1">
    <source>
        <dbReference type="ARBA" id="ARBA00022448"/>
    </source>
</evidence>
<dbReference type="InterPro" id="IPR003439">
    <property type="entry name" value="ABC_transporter-like_ATP-bd"/>
</dbReference>
<comment type="caution">
    <text evidence="9">The sequence shown here is derived from an EMBL/GenBank/DDBJ whole genome shotgun (WGS) entry which is preliminary data.</text>
</comment>
<comment type="function">
    <text evidence="7">Part of the ABC transporter complex HmuTUV involved in hemin import. Responsible for energy coupling to the transport system.</text>
</comment>
<evidence type="ECO:0000256" key="7">
    <source>
        <dbReference type="ARBA" id="ARBA00037066"/>
    </source>
</evidence>
<keyword evidence="10" id="KW-1185">Reference proteome</keyword>
<evidence type="ECO:0000256" key="3">
    <source>
        <dbReference type="ARBA" id="ARBA00022519"/>
    </source>
</evidence>
<sequence length="277" mass="29849">MSGTHAEDVVKHAAAGAPVVLEARDIHFAYPHQRVLRGVDLIVEPGEVVALLGANGAGKSTLLRILLGLVRPTEGEVLLNGRPLRTFARREMAAHMAYVPQANVCPFPYRVREVVAMGRIGHTGMFAQPGRSDREAVGNGMERLGIQHLAERPYTEISGGERQLTLLCRAVVQGASMLVMDEPASALDFGNQARLLSRLRALADEGMAVLMSTHHPDHALVAADRAILLRDGRVLGEGRPAEILSDDALQTVYGITGEELQAFTAHRKIGGRVATIE</sequence>
<feature type="domain" description="ABC transporter" evidence="8">
    <location>
        <begin position="21"/>
        <end position="256"/>
    </location>
</feature>
<evidence type="ECO:0000259" key="8">
    <source>
        <dbReference type="PROSITE" id="PS50893"/>
    </source>
</evidence>
<dbReference type="GO" id="GO:0005524">
    <property type="term" value="F:ATP binding"/>
    <property type="evidence" value="ECO:0007669"/>
    <property type="project" value="UniProtKB-KW"/>
</dbReference>
<keyword evidence="5 9" id="KW-0067">ATP-binding</keyword>
<dbReference type="SUPFAM" id="SSF52540">
    <property type="entry name" value="P-loop containing nucleoside triphosphate hydrolases"/>
    <property type="match status" value="1"/>
</dbReference>
<dbReference type="RefSeq" id="WP_267849443.1">
    <property type="nucleotide sequence ID" value="NZ_JAPMXC010000010.1"/>
</dbReference>
<keyword evidence="3" id="KW-0472">Membrane</keyword>
<gene>
    <name evidence="9" type="ORF">OVY01_20595</name>
</gene>
<evidence type="ECO:0000256" key="4">
    <source>
        <dbReference type="ARBA" id="ARBA00022741"/>
    </source>
</evidence>
<dbReference type="Pfam" id="PF00005">
    <property type="entry name" value="ABC_tran"/>
    <property type="match status" value="1"/>
</dbReference>
<dbReference type="PROSITE" id="PS50893">
    <property type="entry name" value="ABC_TRANSPORTER_2"/>
    <property type="match status" value="1"/>
</dbReference>
<reference evidence="9" key="1">
    <citation type="submission" date="2022-11" db="EMBL/GenBank/DDBJ databases">
        <title>Robbsia betulipollinis sp. nov., isolated from pollen of birch (Betula pendula).</title>
        <authorList>
            <person name="Shi H."/>
            <person name="Ambika Manirajan B."/>
            <person name="Ratering S."/>
            <person name="Geissler-Plaum R."/>
            <person name="Schnell S."/>
        </authorList>
    </citation>
    <scope>NUCLEOTIDE SEQUENCE</scope>
    <source>
        <strain evidence="9">Bb-Pol-6</strain>
    </source>
</reference>
<accession>A0ABT3ZSM4</accession>
<dbReference type="SMART" id="SM00382">
    <property type="entry name" value="AAA"/>
    <property type="match status" value="1"/>
</dbReference>
<dbReference type="Gene3D" id="3.40.50.300">
    <property type="entry name" value="P-loop containing nucleotide triphosphate hydrolases"/>
    <property type="match status" value="1"/>
</dbReference>
<keyword evidence="3" id="KW-0997">Cell inner membrane</keyword>
<dbReference type="CDD" id="cd03214">
    <property type="entry name" value="ABC_Iron-Siderophores_B12_Hemin"/>
    <property type="match status" value="1"/>
</dbReference>
<evidence type="ECO:0000313" key="9">
    <source>
        <dbReference type="EMBL" id="MCY0389548.1"/>
    </source>
</evidence>
<dbReference type="EMBL" id="JAPMXC010000010">
    <property type="protein sequence ID" value="MCY0389548.1"/>
    <property type="molecule type" value="Genomic_DNA"/>
</dbReference>
<evidence type="ECO:0000256" key="2">
    <source>
        <dbReference type="ARBA" id="ARBA00022475"/>
    </source>
</evidence>